<dbReference type="InterPro" id="IPR002130">
    <property type="entry name" value="Cyclophilin-type_PPIase_dom"/>
</dbReference>
<dbReference type="SUPFAM" id="SSF50891">
    <property type="entry name" value="Cyclophilin-like"/>
    <property type="match status" value="1"/>
</dbReference>
<keyword evidence="3" id="KW-1185">Reference proteome</keyword>
<proteinExistence type="predicted"/>
<dbReference type="Proteomes" id="UP001530400">
    <property type="component" value="Unassembled WGS sequence"/>
</dbReference>
<evidence type="ECO:0000313" key="2">
    <source>
        <dbReference type="EMBL" id="KAL3786004.1"/>
    </source>
</evidence>
<gene>
    <name evidence="2" type="ORF">ACHAWO_012202</name>
</gene>
<sequence>MYKQRIEATIPPRGGAHHSQTFVGHEFYYEYDGDANYVLADRPNANDEQLIAIGGKEGEGIRVRCEISVSSGNGVDFFDILVQPYWSPRGAIRFLELVRFGVYNGVAFNRVVPNFLTQFGIPKDYEMRKDAREISIWDDFNQRLPFEPGYVSFAGSGFDSRTTELFIVMPGVSKAQ</sequence>
<dbReference type="AlphaFoldDB" id="A0ABD3PE63"/>
<feature type="domain" description="PPIase cyclophilin-type" evidence="1">
    <location>
        <begin position="82"/>
        <end position="169"/>
    </location>
</feature>
<evidence type="ECO:0000259" key="1">
    <source>
        <dbReference type="Pfam" id="PF00160"/>
    </source>
</evidence>
<accession>A0ABD3PE63</accession>
<dbReference type="Pfam" id="PF00160">
    <property type="entry name" value="Pro_isomerase"/>
    <property type="match status" value="1"/>
</dbReference>
<dbReference type="EMBL" id="JALLPJ020000670">
    <property type="protein sequence ID" value="KAL3786004.1"/>
    <property type="molecule type" value="Genomic_DNA"/>
</dbReference>
<reference evidence="2 3" key="1">
    <citation type="submission" date="2024-10" db="EMBL/GenBank/DDBJ databases">
        <title>Updated reference genomes for cyclostephanoid diatoms.</title>
        <authorList>
            <person name="Roberts W.R."/>
            <person name="Alverson A.J."/>
        </authorList>
    </citation>
    <scope>NUCLEOTIDE SEQUENCE [LARGE SCALE GENOMIC DNA]</scope>
    <source>
        <strain evidence="2 3">AJA010-31</strain>
    </source>
</reference>
<organism evidence="2 3">
    <name type="scientific">Cyclotella atomus</name>
    <dbReference type="NCBI Taxonomy" id="382360"/>
    <lineage>
        <taxon>Eukaryota</taxon>
        <taxon>Sar</taxon>
        <taxon>Stramenopiles</taxon>
        <taxon>Ochrophyta</taxon>
        <taxon>Bacillariophyta</taxon>
        <taxon>Coscinodiscophyceae</taxon>
        <taxon>Thalassiosirophycidae</taxon>
        <taxon>Stephanodiscales</taxon>
        <taxon>Stephanodiscaceae</taxon>
        <taxon>Cyclotella</taxon>
    </lineage>
</organism>
<comment type="caution">
    <text evidence="2">The sequence shown here is derived from an EMBL/GenBank/DDBJ whole genome shotgun (WGS) entry which is preliminary data.</text>
</comment>
<evidence type="ECO:0000313" key="3">
    <source>
        <dbReference type="Proteomes" id="UP001530400"/>
    </source>
</evidence>
<dbReference type="InterPro" id="IPR029000">
    <property type="entry name" value="Cyclophilin-like_dom_sf"/>
</dbReference>
<dbReference type="Gene3D" id="2.40.100.10">
    <property type="entry name" value="Cyclophilin-like"/>
    <property type="match status" value="1"/>
</dbReference>
<protein>
    <recommendedName>
        <fullName evidence="1">PPIase cyclophilin-type domain-containing protein</fullName>
    </recommendedName>
</protein>
<name>A0ABD3PE63_9STRA</name>